<dbReference type="RefSeq" id="WP_250055647.1">
    <property type="nucleotide sequence ID" value="NZ_JAMJPH010000025.1"/>
</dbReference>
<comment type="caution">
    <text evidence="2">The sequence shown here is derived from an EMBL/GenBank/DDBJ whole genome shotgun (WGS) entry which is preliminary data.</text>
</comment>
<dbReference type="EMBL" id="JAMOIL010000005">
    <property type="protein sequence ID" value="MCM0619676.1"/>
    <property type="molecule type" value="Genomic_DNA"/>
</dbReference>
<dbReference type="InterPro" id="IPR021903">
    <property type="entry name" value="DUF3515"/>
</dbReference>
<evidence type="ECO:0000313" key="3">
    <source>
        <dbReference type="Proteomes" id="UP001139485"/>
    </source>
</evidence>
<name>A0A9X2D5F3_9ACTN</name>
<proteinExistence type="predicted"/>
<organism evidence="2 3">
    <name type="scientific">Nocardioides bruguierae</name>
    <dbReference type="NCBI Taxonomy" id="2945102"/>
    <lineage>
        <taxon>Bacteria</taxon>
        <taxon>Bacillati</taxon>
        <taxon>Actinomycetota</taxon>
        <taxon>Actinomycetes</taxon>
        <taxon>Propionibacteriales</taxon>
        <taxon>Nocardioidaceae</taxon>
        <taxon>Nocardioides</taxon>
    </lineage>
</organism>
<feature type="chain" id="PRO_5040962625" evidence="1">
    <location>
        <begin position="23"/>
        <end position="172"/>
    </location>
</feature>
<reference evidence="2" key="1">
    <citation type="submission" date="2022-05" db="EMBL/GenBank/DDBJ databases">
        <authorList>
            <person name="Tuo L."/>
        </authorList>
    </citation>
    <scope>NUCLEOTIDE SEQUENCE</scope>
    <source>
        <strain evidence="2">BSK12Z-4</strain>
    </source>
</reference>
<gene>
    <name evidence="2" type="ORF">M8330_05125</name>
</gene>
<dbReference type="AlphaFoldDB" id="A0A9X2D5F3"/>
<feature type="signal peptide" evidence="1">
    <location>
        <begin position="1"/>
        <end position="22"/>
    </location>
</feature>
<keyword evidence="3" id="KW-1185">Reference proteome</keyword>
<dbReference type="PROSITE" id="PS51257">
    <property type="entry name" value="PROKAR_LIPOPROTEIN"/>
    <property type="match status" value="1"/>
</dbReference>
<sequence>MPPFTRPATALLSAALLTGALVGCGSSGVAVPGTETLDAADRQACTDLLESLGTELGTLSARAEPDLEAGTAVFGDPSSLNQEDDVTVVCGAVAPDGLEATSACDAVQGVGWYTPTEQLDDPGGGAVSTTVEFSPRVSVVFPATERGDAGFSVLTALAAPVKEHLERVTTCK</sequence>
<protein>
    <submittedName>
        <fullName evidence="2">DUF3515 domain-containing protein</fullName>
    </submittedName>
</protein>
<keyword evidence="1" id="KW-0732">Signal</keyword>
<dbReference type="Pfam" id="PF12028">
    <property type="entry name" value="DUF3515"/>
    <property type="match status" value="1"/>
</dbReference>
<accession>A0A9X2D5F3</accession>
<evidence type="ECO:0000313" key="2">
    <source>
        <dbReference type="EMBL" id="MCM0619676.1"/>
    </source>
</evidence>
<dbReference type="Proteomes" id="UP001139485">
    <property type="component" value="Unassembled WGS sequence"/>
</dbReference>
<evidence type="ECO:0000256" key="1">
    <source>
        <dbReference type="SAM" id="SignalP"/>
    </source>
</evidence>